<evidence type="ECO:0000313" key="7">
    <source>
        <dbReference type="EMBL" id="VVT56387.1"/>
    </source>
</evidence>
<sequence length="142" mass="16433">MCKHILNAQVSIRTQCCRKWYDCPQCHLENEDHPLKKTLDLTMICKKCKKAFRKDLTDFDEADQFCPYCDNEYFIPAVTGNAPAPQKDSDAIQNDNSGPETLEEARLKKISNLDPRMIRDEDLDKLDEELLGFEPDYTTRLG</sequence>
<evidence type="ECO:0000256" key="2">
    <source>
        <dbReference type="ARBA" id="ARBA00022771"/>
    </source>
</evidence>
<evidence type="ECO:0000256" key="4">
    <source>
        <dbReference type="PROSITE-ProRule" id="PRU00601"/>
    </source>
</evidence>
<keyword evidence="3" id="KW-0862">Zinc</keyword>
<keyword evidence="8" id="KW-1185">Reference proteome</keyword>
<dbReference type="SUPFAM" id="SSF161219">
    <property type="entry name" value="CHY zinc finger-like"/>
    <property type="match status" value="1"/>
</dbReference>
<dbReference type="InterPro" id="IPR008913">
    <property type="entry name" value="Znf_CHY"/>
</dbReference>
<dbReference type="Proteomes" id="UP000398389">
    <property type="component" value="Unassembled WGS sequence"/>
</dbReference>
<dbReference type="PANTHER" id="PTHR28082">
    <property type="entry name" value="ZINC FINGER PROTEIN"/>
    <property type="match status" value="1"/>
</dbReference>
<dbReference type="PROSITE" id="PS51266">
    <property type="entry name" value="ZF_CHY"/>
    <property type="match status" value="1"/>
</dbReference>
<dbReference type="EMBL" id="CABVLU010000004">
    <property type="protein sequence ID" value="VVT56387.1"/>
    <property type="molecule type" value="Genomic_DNA"/>
</dbReference>
<evidence type="ECO:0000256" key="1">
    <source>
        <dbReference type="ARBA" id="ARBA00022723"/>
    </source>
</evidence>
<dbReference type="RefSeq" id="XP_031855637.1">
    <property type="nucleotide sequence ID" value="XM_031999746.1"/>
</dbReference>
<name>A0A5E8BY04_9ASCO</name>
<feature type="domain" description="CHY-type" evidence="6">
    <location>
        <begin position="1"/>
        <end position="71"/>
    </location>
</feature>
<dbReference type="GO" id="GO:0008270">
    <property type="term" value="F:zinc ion binding"/>
    <property type="evidence" value="ECO:0007669"/>
    <property type="project" value="UniProtKB-KW"/>
</dbReference>
<dbReference type="GO" id="GO:0005758">
    <property type="term" value="C:mitochondrial intermembrane space"/>
    <property type="evidence" value="ECO:0007669"/>
    <property type="project" value="TreeGrafter"/>
</dbReference>
<dbReference type="AlphaFoldDB" id="A0A5E8BY04"/>
<proteinExistence type="predicted"/>
<dbReference type="GO" id="GO:0045041">
    <property type="term" value="P:protein import into mitochondrial intermembrane space"/>
    <property type="evidence" value="ECO:0007669"/>
    <property type="project" value="TreeGrafter"/>
</dbReference>
<feature type="region of interest" description="Disordered" evidence="5">
    <location>
        <begin position="80"/>
        <end position="102"/>
    </location>
</feature>
<dbReference type="InterPro" id="IPR052604">
    <property type="entry name" value="Mito_Tim_assembly_helper"/>
</dbReference>
<keyword evidence="1" id="KW-0479">Metal-binding</keyword>
<accession>A0A5E8BY04</accession>
<evidence type="ECO:0000259" key="6">
    <source>
        <dbReference type="PROSITE" id="PS51266"/>
    </source>
</evidence>
<evidence type="ECO:0000313" key="8">
    <source>
        <dbReference type="Proteomes" id="UP000398389"/>
    </source>
</evidence>
<protein>
    <recommendedName>
        <fullName evidence="6">CHY-type domain-containing protein</fullName>
    </recommendedName>
</protein>
<organism evidence="7 8">
    <name type="scientific">Magnusiomyces paraingens</name>
    <dbReference type="NCBI Taxonomy" id="2606893"/>
    <lineage>
        <taxon>Eukaryota</taxon>
        <taxon>Fungi</taxon>
        <taxon>Dikarya</taxon>
        <taxon>Ascomycota</taxon>
        <taxon>Saccharomycotina</taxon>
        <taxon>Dipodascomycetes</taxon>
        <taxon>Dipodascales</taxon>
        <taxon>Dipodascaceae</taxon>
        <taxon>Magnusiomyces</taxon>
    </lineage>
</organism>
<dbReference type="Pfam" id="PF05495">
    <property type="entry name" value="zf-CHY"/>
    <property type="match status" value="1"/>
</dbReference>
<dbReference type="InterPro" id="IPR037274">
    <property type="entry name" value="Znf_CHY_sf"/>
</dbReference>
<keyword evidence="2 4" id="KW-0863">Zinc-finger</keyword>
<dbReference type="OrthoDB" id="411372at2759"/>
<dbReference type="GeneID" id="43583846"/>
<evidence type="ECO:0000256" key="5">
    <source>
        <dbReference type="SAM" id="MobiDB-lite"/>
    </source>
</evidence>
<evidence type="ECO:0000256" key="3">
    <source>
        <dbReference type="ARBA" id="ARBA00022833"/>
    </source>
</evidence>
<reference evidence="7 8" key="1">
    <citation type="submission" date="2019-09" db="EMBL/GenBank/DDBJ databases">
        <authorList>
            <person name="Brejova B."/>
        </authorList>
    </citation>
    <scope>NUCLEOTIDE SEQUENCE [LARGE SCALE GENOMIC DNA]</scope>
</reference>
<gene>
    <name evidence="7" type="ORF">SAPINGB_P005031</name>
</gene>
<dbReference type="PANTHER" id="PTHR28082:SF2">
    <property type="entry name" value="CHY-TYPE DOMAIN-CONTAINING PROTEIN"/>
    <property type="match status" value="1"/>
</dbReference>